<proteinExistence type="predicted"/>
<comment type="caution">
    <text evidence="1">The sequence shown here is derived from an EMBL/GenBank/DDBJ whole genome shotgun (WGS) entry which is preliminary data.</text>
</comment>
<dbReference type="SUPFAM" id="SSF52200">
    <property type="entry name" value="Toll/Interleukin receptor TIR domain"/>
    <property type="match status" value="1"/>
</dbReference>
<accession>A0A2H6BXH7</accession>
<dbReference type="InterPro" id="IPR000157">
    <property type="entry name" value="TIR_dom"/>
</dbReference>
<dbReference type="Pfam" id="PF13676">
    <property type="entry name" value="TIR_2"/>
    <property type="match status" value="1"/>
</dbReference>
<sequence>MKVFISHAFTEAKLAKRVADSLKEDGFQVWDAAEMLPGENWANNIGKALQESEAMIVLLTPESLKPFNVVSDISYAIGEEKYQGRIIPVIVSSSDNSNLEHIPWILKKFPMIFVPNLEQDNQELKEITQALKNTTSSDGLTHEIHHF</sequence>
<evidence type="ECO:0000313" key="2">
    <source>
        <dbReference type="Proteomes" id="UP000236321"/>
    </source>
</evidence>
<gene>
    <name evidence="1" type="ORF">BGM30_39800</name>
</gene>
<dbReference type="Proteomes" id="UP000236321">
    <property type="component" value="Unassembled WGS sequence"/>
</dbReference>
<protein>
    <submittedName>
        <fullName evidence="1">Uncharacterized protein</fullName>
    </submittedName>
</protein>
<evidence type="ECO:0000313" key="1">
    <source>
        <dbReference type="EMBL" id="GBD54887.1"/>
    </source>
</evidence>
<reference evidence="2" key="1">
    <citation type="submission" date="2017-12" db="EMBL/GenBank/DDBJ databases">
        <title>Improved Draft Genome Sequence of Microcystis aeruginosa NIES-298, a Microcystin-Producing Cyanobacterium from Lake Kasumigaura, Japan.</title>
        <authorList>
            <person name="Yamaguchi H."/>
            <person name="Suzuki S."/>
            <person name="Kawachi M."/>
        </authorList>
    </citation>
    <scope>NUCLEOTIDE SEQUENCE [LARGE SCALE GENOMIC DNA]</scope>
    <source>
        <strain evidence="2">NIES-298</strain>
    </source>
</reference>
<organism evidence="1 2">
    <name type="scientific">Microcystis aeruginosa NIES-298</name>
    <dbReference type="NCBI Taxonomy" id="449468"/>
    <lineage>
        <taxon>Bacteria</taxon>
        <taxon>Bacillati</taxon>
        <taxon>Cyanobacteriota</taxon>
        <taxon>Cyanophyceae</taxon>
        <taxon>Oscillatoriophycideae</taxon>
        <taxon>Chroococcales</taxon>
        <taxon>Microcystaceae</taxon>
        <taxon>Microcystis</taxon>
    </lineage>
</organism>
<dbReference type="InterPro" id="IPR035897">
    <property type="entry name" value="Toll_tir_struct_dom_sf"/>
</dbReference>
<dbReference type="EMBL" id="BEYQ01000015">
    <property type="protein sequence ID" value="GBD54887.1"/>
    <property type="molecule type" value="Genomic_DNA"/>
</dbReference>
<dbReference type="GO" id="GO:0007165">
    <property type="term" value="P:signal transduction"/>
    <property type="evidence" value="ECO:0007669"/>
    <property type="project" value="InterPro"/>
</dbReference>
<name>A0A2H6BXH7_MICAE</name>
<dbReference type="PROSITE" id="PS50104">
    <property type="entry name" value="TIR"/>
    <property type="match status" value="1"/>
</dbReference>
<dbReference type="AlphaFoldDB" id="A0A2H6BXH7"/>
<dbReference type="Gene3D" id="3.40.50.10140">
    <property type="entry name" value="Toll/interleukin-1 receptor homology (TIR) domain"/>
    <property type="match status" value="1"/>
</dbReference>
<dbReference type="RefSeq" id="WP_002735722.1">
    <property type="nucleotide sequence ID" value="NZ_BEIU01000011.1"/>
</dbReference>
<dbReference type="GeneID" id="66708760"/>